<keyword evidence="4" id="KW-0274">FAD</keyword>
<evidence type="ECO:0000256" key="4">
    <source>
        <dbReference type="ARBA" id="ARBA00022827"/>
    </source>
</evidence>
<comment type="caution">
    <text evidence="6">The sequence shown here is derived from an EMBL/GenBank/DDBJ whole genome shotgun (WGS) entry which is preliminary data.</text>
</comment>
<proteinExistence type="inferred from homology"/>
<dbReference type="PROSITE" id="PS00624">
    <property type="entry name" value="GMC_OXRED_2"/>
    <property type="match status" value="1"/>
</dbReference>
<evidence type="ECO:0000313" key="7">
    <source>
        <dbReference type="Proteomes" id="UP001501470"/>
    </source>
</evidence>
<dbReference type="PANTHER" id="PTHR11552:SF147">
    <property type="entry name" value="CHOLINE DEHYDROGENASE, MITOCHONDRIAL"/>
    <property type="match status" value="1"/>
</dbReference>
<dbReference type="SUPFAM" id="SSF54373">
    <property type="entry name" value="FAD-linked reductases, C-terminal domain"/>
    <property type="match status" value="1"/>
</dbReference>
<dbReference type="InterPro" id="IPR012132">
    <property type="entry name" value="GMC_OxRdtase"/>
</dbReference>
<feature type="domain" description="Glucose-methanol-choline oxidoreductase N-terminal" evidence="5">
    <location>
        <begin position="260"/>
        <end position="274"/>
    </location>
</feature>
<keyword evidence="3" id="KW-0285">Flavoprotein</keyword>
<dbReference type="Gene3D" id="3.50.50.60">
    <property type="entry name" value="FAD/NAD(P)-binding domain"/>
    <property type="match status" value="1"/>
</dbReference>
<dbReference type="Pfam" id="PF05199">
    <property type="entry name" value="GMC_oxred_C"/>
    <property type="match status" value="1"/>
</dbReference>
<accession>A0ABP4KEG3</accession>
<evidence type="ECO:0000256" key="1">
    <source>
        <dbReference type="ARBA" id="ARBA00001974"/>
    </source>
</evidence>
<dbReference type="Pfam" id="PF00732">
    <property type="entry name" value="GMC_oxred_N"/>
    <property type="match status" value="1"/>
</dbReference>
<dbReference type="RefSeq" id="WP_344500372.1">
    <property type="nucleotide sequence ID" value="NZ_BAAAQD010000001.1"/>
</dbReference>
<reference evidence="7" key="1">
    <citation type="journal article" date="2019" name="Int. J. Syst. Evol. Microbiol.">
        <title>The Global Catalogue of Microorganisms (GCM) 10K type strain sequencing project: providing services to taxonomists for standard genome sequencing and annotation.</title>
        <authorList>
            <consortium name="The Broad Institute Genomics Platform"/>
            <consortium name="The Broad Institute Genome Sequencing Center for Infectious Disease"/>
            <person name="Wu L."/>
            <person name="Ma J."/>
        </authorList>
    </citation>
    <scope>NUCLEOTIDE SEQUENCE [LARGE SCALE GENOMIC DNA]</scope>
    <source>
        <strain evidence="7">JCM 15933</strain>
    </source>
</reference>
<comment type="cofactor">
    <cofactor evidence="1">
        <name>FAD</name>
        <dbReference type="ChEBI" id="CHEBI:57692"/>
    </cofactor>
</comment>
<comment type="similarity">
    <text evidence="2">Belongs to the GMC oxidoreductase family.</text>
</comment>
<organism evidence="6 7">
    <name type="scientific">Dactylosporangium maewongense</name>
    <dbReference type="NCBI Taxonomy" id="634393"/>
    <lineage>
        <taxon>Bacteria</taxon>
        <taxon>Bacillati</taxon>
        <taxon>Actinomycetota</taxon>
        <taxon>Actinomycetes</taxon>
        <taxon>Micromonosporales</taxon>
        <taxon>Micromonosporaceae</taxon>
        <taxon>Dactylosporangium</taxon>
    </lineage>
</organism>
<dbReference type="Proteomes" id="UP001501470">
    <property type="component" value="Unassembled WGS sequence"/>
</dbReference>
<protein>
    <submittedName>
        <fullName evidence="6">GMC family oxidoreductase N-terminal domain-containing protein</fullName>
    </submittedName>
</protein>
<evidence type="ECO:0000256" key="3">
    <source>
        <dbReference type="ARBA" id="ARBA00022630"/>
    </source>
</evidence>
<dbReference type="PIRSF" id="PIRSF000137">
    <property type="entry name" value="Alcohol_oxidase"/>
    <property type="match status" value="1"/>
</dbReference>
<dbReference type="InterPro" id="IPR000172">
    <property type="entry name" value="GMC_OxRdtase_N"/>
</dbReference>
<dbReference type="EMBL" id="BAAAQD010000001">
    <property type="protein sequence ID" value="GAA1501838.1"/>
    <property type="molecule type" value="Genomic_DNA"/>
</dbReference>
<dbReference type="PANTHER" id="PTHR11552">
    <property type="entry name" value="GLUCOSE-METHANOL-CHOLINE GMC OXIDOREDUCTASE"/>
    <property type="match status" value="1"/>
</dbReference>
<dbReference type="SUPFAM" id="SSF51905">
    <property type="entry name" value="FAD/NAD(P)-binding domain"/>
    <property type="match status" value="1"/>
</dbReference>
<evidence type="ECO:0000313" key="6">
    <source>
        <dbReference type="EMBL" id="GAA1501838.1"/>
    </source>
</evidence>
<gene>
    <name evidence="6" type="ORF">GCM10009827_012410</name>
</gene>
<evidence type="ECO:0000256" key="2">
    <source>
        <dbReference type="ARBA" id="ARBA00010790"/>
    </source>
</evidence>
<dbReference type="InterPro" id="IPR036188">
    <property type="entry name" value="FAD/NAD-bd_sf"/>
</dbReference>
<dbReference type="Gene3D" id="3.30.410.40">
    <property type="match status" value="1"/>
</dbReference>
<sequence length="523" mass="55774">MPEALPEDLSDLTFDTVVAGGGTAGCVLANRLSATGERVALVEAGPDFGHSRGGAWPPVLNDARYVPTPYDWGYHVAPYGYDIPFIRGRVLGGSSVINAAGINWGLREDYARWVELGAEGWGFEDLRPFLLKVERLRGDDAPGRGRDGALFVSRDRATSPLLDDLRRAYAAAGLPGPIDASGPDAAEGWGDGTRNADGDERYHAARAYLDDVRDRPNLTVIGDTLIDRVLWDGDTVTGVAVVRDGRPSQLRARRVVLAAGAIGTPTVLQRSGIGDAAALAPILGDGVPLHHLPGVGRNLHDHYGSRLFMRTAPGFAERLAARGHVPGTRQSLFARVKSDPALPAYDLSIGVNHGDTAPPDGLLPITVFLVHLAAEGSVTIADADPHSHPVIDLDIGRDEDLDAIARGLRWLRRRLADPAVRDWFAPEAAPEASESAVGDADLREYVRRNIFLFHHATGTGRLGPARDPLAVAGLDGRVHGFTNLYIGDASLMPSIPRGMMILTVYAMAEKIAAGLVATAPVPR</sequence>
<name>A0ABP4KEG3_9ACTN</name>
<evidence type="ECO:0000259" key="5">
    <source>
        <dbReference type="PROSITE" id="PS00624"/>
    </source>
</evidence>
<keyword evidence="7" id="KW-1185">Reference proteome</keyword>
<dbReference type="InterPro" id="IPR007867">
    <property type="entry name" value="GMC_OxRtase_C"/>
</dbReference>